<evidence type="ECO:0000313" key="5">
    <source>
        <dbReference type="Proteomes" id="UP001203069"/>
    </source>
</evidence>
<gene>
    <name evidence="4" type="ORF">MFP26_20805</name>
</gene>
<dbReference type="EMBL" id="JAKPBZ010000115">
    <property type="protein sequence ID" value="MCL2895113.1"/>
    <property type="molecule type" value="Genomic_DNA"/>
</dbReference>
<name>A0ABT0MZ39_9GAMM</name>
<evidence type="ECO:0000256" key="1">
    <source>
        <dbReference type="ARBA" id="ARBA00006174"/>
    </source>
</evidence>
<dbReference type="PANTHER" id="PTHR16943:SF8">
    <property type="entry name" value="2-METHYLCITRATE DEHYDRATASE"/>
    <property type="match status" value="1"/>
</dbReference>
<dbReference type="Gene3D" id="1.10.4100.10">
    <property type="entry name" value="2-methylcitrate dehydratase PrpD"/>
    <property type="match status" value="1"/>
</dbReference>
<dbReference type="Pfam" id="PF19305">
    <property type="entry name" value="MmgE_PrpD_C"/>
    <property type="match status" value="1"/>
</dbReference>
<keyword evidence="5" id="KW-1185">Reference proteome</keyword>
<comment type="caution">
    <text evidence="4">The sequence shown here is derived from an EMBL/GenBank/DDBJ whole genome shotgun (WGS) entry which is preliminary data.</text>
</comment>
<dbReference type="Pfam" id="PF03972">
    <property type="entry name" value="MmgE_PrpD_N"/>
    <property type="match status" value="1"/>
</dbReference>
<proteinExistence type="inferred from homology"/>
<accession>A0ABT0MZ39</accession>
<dbReference type="InterPro" id="IPR045337">
    <property type="entry name" value="MmgE_PrpD_C"/>
</dbReference>
<organism evidence="4 5">
    <name type="scientific">Brenneria tiliae</name>
    <dbReference type="NCBI Taxonomy" id="2914984"/>
    <lineage>
        <taxon>Bacteria</taxon>
        <taxon>Pseudomonadati</taxon>
        <taxon>Pseudomonadota</taxon>
        <taxon>Gammaproteobacteria</taxon>
        <taxon>Enterobacterales</taxon>
        <taxon>Pectobacteriaceae</taxon>
        <taxon>Brenneria</taxon>
    </lineage>
</organism>
<dbReference type="SUPFAM" id="SSF103378">
    <property type="entry name" value="2-methylcitrate dehydratase PrpD"/>
    <property type="match status" value="1"/>
</dbReference>
<evidence type="ECO:0000313" key="4">
    <source>
        <dbReference type="EMBL" id="MCL2895113.1"/>
    </source>
</evidence>
<dbReference type="InterPro" id="IPR045336">
    <property type="entry name" value="MmgE_PrpD_N"/>
</dbReference>
<dbReference type="InterPro" id="IPR036148">
    <property type="entry name" value="MmgE/PrpD_sf"/>
</dbReference>
<protein>
    <submittedName>
        <fullName evidence="4">MmgE/PrpD family protein</fullName>
    </submittedName>
</protein>
<evidence type="ECO:0000259" key="3">
    <source>
        <dbReference type="Pfam" id="PF19305"/>
    </source>
</evidence>
<dbReference type="InterPro" id="IPR005656">
    <property type="entry name" value="MmgE_PrpD"/>
</dbReference>
<evidence type="ECO:0000259" key="2">
    <source>
        <dbReference type="Pfam" id="PF03972"/>
    </source>
</evidence>
<dbReference type="RefSeq" id="WP_249246131.1">
    <property type="nucleotide sequence ID" value="NZ_JAKPBZ010000115.1"/>
</dbReference>
<dbReference type="InterPro" id="IPR042183">
    <property type="entry name" value="MmgE/PrpD_sf_1"/>
</dbReference>
<dbReference type="Proteomes" id="UP001203069">
    <property type="component" value="Unassembled WGS sequence"/>
</dbReference>
<reference evidence="4 5" key="1">
    <citation type="submission" date="2022-02" db="EMBL/GenBank/DDBJ databases">
        <title>Description of Brenneria tiliae sp. nov. isolated from symptomatic Tilia x moltkei and Tilia x europaea trees in the UK.</title>
        <authorList>
            <person name="Kile H."/>
        </authorList>
    </citation>
    <scope>NUCLEOTIDE SEQUENCE [LARGE SCALE GENOMIC DNA]</scope>
    <source>
        <strain evidence="4 5">MC1SB4.1</strain>
    </source>
</reference>
<dbReference type="Gene3D" id="3.30.1330.120">
    <property type="entry name" value="2-methylcitrate dehydratase PrpD"/>
    <property type="match status" value="1"/>
</dbReference>
<dbReference type="InterPro" id="IPR042188">
    <property type="entry name" value="MmgE/PrpD_sf_2"/>
</dbReference>
<feature type="domain" description="MmgE/PrpD N-terminal" evidence="2">
    <location>
        <begin position="12"/>
        <end position="257"/>
    </location>
</feature>
<sequence length="468" mass="49786">MTISALPPITSRLTAFASQLTPEAIPAALRQKMALHFIDSLGCGIAGADSRVARDSARVIRAQYAPGTGIALDGGTPLSPVGAAFLNAAAINALDYDDGYEVAGRGMGHPGATLVAAALAAVGPRPIGGRALIRALTAAYEINGRVILSQQPSSERFQQVYGVCQHESLGAAVAYGLLTGCGADGLENALGLAASLTPLPSLHKYNWRQRPLVSFKDYNAPAAEAGVRAVELHYGGIVGPRDVLAGEQGFWRMMGSDRFDESLLIGELGEQWLARHASFKAYPVCRWLHTALESYERLVPHLVTPQLVERVQVTGSQTLASCFADARPLNATDAQFSLPVALACLAYDVPRHRWSAEETLADPRILAFADKVEIGVDPELNRLMLQQRRPVSRVEVVSGGRTLSGARIDFPLGCAQHPLSEAQVLDKFARNLSARVAPPAIDAAIAALSELERCADIGAVIAPLLEIR</sequence>
<dbReference type="PANTHER" id="PTHR16943">
    <property type="entry name" value="2-METHYLCITRATE DEHYDRATASE-RELATED"/>
    <property type="match status" value="1"/>
</dbReference>
<feature type="domain" description="MmgE/PrpD C-terminal" evidence="3">
    <location>
        <begin position="282"/>
        <end position="437"/>
    </location>
</feature>
<comment type="similarity">
    <text evidence="1">Belongs to the PrpD family.</text>
</comment>